<dbReference type="PANTHER" id="PTHR12137:SF54">
    <property type="entry name" value="CARBOHYDRATE SULFOTRANSFERASE"/>
    <property type="match status" value="1"/>
</dbReference>
<evidence type="ECO:0000256" key="1">
    <source>
        <dbReference type="ARBA" id="ARBA00004323"/>
    </source>
</evidence>
<dbReference type="GO" id="GO:0016051">
    <property type="term" value="P:carbohydrate biosynthetic process"/>
    <property type="evidence" value="ECO:0007669"/>
    <property type="project" value="InterPro"/>
</dbReference>
<keyword evidence="8 9" id="KW-0325">Glycoprotein</keyword>
<evidence type="ECO:0000256" key="8">
    <source>
        <dbReference type="ARBA" id="ARBA00023180"/>
    </source>
</evidence>
<reference evidence="10" key="2">
    <citation type="submission" date="2021-01" db="UniProtKB">
        <authorList>
            <consortium name="EnsemblMetazoa"/>
        </authorList>
    </citation>
    <scope>IDENTIFICATION</scope>
</reference>
<dbReference type="AlphaFoldDB" id="A0A7M7P3Q8"/>
<evidence type="ECO:0000313" key="10">
    <source>
        <dbReference type="EnsemblMetazoa" id="XP_030843435"/>
    </source>
</evidence>
<keyword evidence="9" id="KW-0735">Signal-anchor</keyword>
<comment type="similarity">
    <text evidence="2 9">Belongs to the sulfotransferase 2 family.</text>
</comment>
<dbReference type="GO" id="GO:0008146">
    <property type="term" value="F:sulfotransferase activity"/>
    <property type="evidence" value="ECO:0000318"/>
    <property type="project" value="GO_Central"/>
</dbReference>
<dbReference type="KEGG" id="spu:100892351"/>
<keyword evidence="6 9" id="KW-0333">Golgi apparatus</keyword>
<evidence type="ECO:0000256" key="7">
    <source>
        <dbReference type="ARBA" id="ARBA00023136"/>
    </source>
</evidence>
<keyword evidence="11" id="KW-1185">Reference proteome</keyword>
<dbReference type="Pfam" id="PF03567">
    <property type="entry name" value="Sulfotransfer_2"/>
    <property type="match status" value="1"/>
</dbReference>
<evidence type="ECO:0000256" key="3">
    <source>
        <dbReference type="ARBA" id="ARBA00022679"/>
    </source>
</evidence>
<name>A0A7M7P3Q8_STRPU</name>
<evidence type="ECO:0000256" key="5">
    <source>
        <dbReference type="ARBA" id="ARBA00022989"/>
    </source>
</evidence>
<accession>A0A7M7P3Q8</accession>
<keyword evidence="9" id="KW-0119">Carbohydrate metabolism</keyword>
<dbReference type="RefSeq" id="XP_030843435.1">
    <property type="nucleotide sequence ID" value="XM_030987575.1"/>
</dbReference>
<dbReference type="InterPro" id="IPR005331">
    <property type="entry name" value="Sulfotransferase"/>
</dbReference>
<dbReference type="GeneID" id="100892351"/>
<dbReference type="GO" id="GO:0000139">
    <property type="term" value="C:Golgi membrane"/>
    <property type="evidence" value="ECO:0007669"/>
    <property type="project" value="UniProtKB-SubCell"/>
</dbReference>
<evidence type="ECO:0000256" key="9">
    <source>
        <dbReference type="RuleBase" id="RU364020"/>
    </source>
</evidence>
<keyword evidence="3 9" id="KW-0808">Transferase</keyword>
<evidence type="ECO:0000256" key="6">
    <source>
        <dbReference type="ARBA" id="ARBA00023034"/>
    </source>
</evidence>
<dbReference type="InterPro" id="IPR018011">
    <property type="entry name" value="Carb_sulfotrans_8-10"/>
</dbReference>
<dbReference type="OrthoDB" id="2019940at2759"/>
<keyword evidence="5" id="KW-1133">Transmembrane helix</keyword>
<dbReference type="PANTHER" id="PTHR12137">
    <property type="entry name" value="CARBOHYDRATE SULFOTRANSFERASE"/>
    <property type="match status" value="1"/>
</dbReference>
<dbReference type="Proteomes" id="UP000007110">
    <property type="component" value="Unassembled WGS sequence"/>
</dbReference>
<comment type="subcellular location">
    <subcellularLocation>
        <location evidence="1 9">Golgi apparatus membrane</location>
        <topology evidence="1 9">Single-pass type II membrane protein</topology>
    </subcellularLocation>
</comment>
<sequence length="352" mass="40870">MLFLASYHKNDKDCFKMKVKFLTFLLLLCTVAGLLASIMPNLMIYSKVIKSIRRMHKVSEQRPVRTNDDWYTKNMKAIQLERHQRLRDVCKTKGYGSNYDSALSSDHLGSLRHVLVIPELKLLYCYVPKVGCTSWKTLLLFMSGHAFTHSAHDKANAVFPPLSHFGVDKAREILSEYKSFMFVRNPFTRLLSAYRNKITIDGNDSWRTLLYEWLTATDPREAQFYNSSSTNFTFTNFVRFYLSSSDKNEHWREIHKLCLPCHVHYDFIGIFDRLQEDSTYLISTINNGSHINLPYQQRKTNSSEDTSLRRFYSNIPVDLLRQLMADEGVMTDMALFGFSVPSVITEIIDKSA</sequence>
<reference evidence="11" key="1">
    <citation type="submission" date="2015-02" db="EMBL/GenBank/DDBJ databases">
        <title>Genome sequencing for Strongylocentrotus purpuratus.</title>
        <authorList>
            <person name="Murali S."/>
            <person name="Liu Y."/>
            <person name="Vee V."/>
            <person name="English A."/>
            <person name="Wang M."/>
            <person name="Skinner E."/>
            <person name="Han Y."/>
            <person name="Muzny D.M."/>
            <person name="Worley K.C."/>
            <person name="Gibbs R.A."/>
        </authorList>
    </citation>
    <scope>NUCLEOTIDE SEQUENCE</scope>
</reference>
<protein>
    <recommendedName>
        <fullName evidence="9">Carbohydrate sulfotransferase</fullName>
        <ecNumber evidence="9">2.8.2.-</ecNumber>
    </recommendedName>
</protein>
<evidence type="ECO:0000313" key="11">
    <source>
        <dbReference type="Proteomes" id="UP000007110"/>
    </source>
</evidence>
<evidence type="ECO:0000256" key="4">
    <source>
        <dbReference type="ARBA" id="ARBA00022692"/>
    </source>
</evidence>
<evidence type="ECO:0000256" key="2">
    <source>
        <dbReference type="ARBA" id="ARBA00006339"/>
    </source>
</evidence>
<dbReference type="OMA" id="KNEHWRE"/>
<keyword evidence="4" id="KW-0812">Transmembrane</keyword>
<organism evidence="10 11">
    <name type="scientific">Strongylocentrotus purpuratus</name>
    <name type="common">Purple sea urchin</name>
    <dbReference type="NCBI Taxonomy" id="7668"/>
    <lineage>
        <taxon>Eukaryota</taxon>
        <taxon>Metazoa</taxon>
        <taxon>Echinodermata</taxon>
        <taxon>Eleutherozoa</taxon>
        <taxon>Echinozoa</taxon>
        <taxon>Echinoidea</taxon>
        <taxon>Euechinoidea</taxon>
        <taxon>Echinacea</taxon>
        <taxon>Camarodonta</taxon>
        <taxon>Echinidea</taxon>
        <taxon>Strongylocentrotidae</taxon>
        <taxon>Strongylocentrotus</taxon>
    </lineage>
</organism>
<proteinExistence type="inferred from homology"/>
<dbReference type="EnsemblMetazoa" id="XM_030987575">
    <property type="protein sequence ID" value="XP_030843435"/>
    <property type="gene ID" value="LOC100892351"/>
</dbReference>
<dbReference type="InParanoid" id="A0A7M7P3Q8"/>
<keyword evidence="7" id="KW-0472">Membrane</keyword>
<dbReference type="EC" id="2.8.2.-" evidence="9"/>